<keyword evidence="6 7" id="KW-0961">Cell wall biogenesis/degradation</keyword>
<keyword evidence="8" id="KW-1133">Transmembrane helix</keyword>
<dbReference type="CDD" id="cd16913">
    <property type="entry name" value="YkuD_like"/>
    <property type="match status" value="1"/>
</dbReference>
<dbReference type="GO" id="GO:0071972">
    <property type="term" value="F:peptidoglycan L,D-transpeptidase activity"/>
    <property type="evidence" value="ECO:0007669"/>
    <property type="project" value="TreeGrafter"/>
</dbReference>
<dbReference type="Proteomes" id="UP000051677">
    <property type="component" value="Unassembled WGS sequence"/>
</dbReference>
<dbReference type="GO" id="GO:0071555">
    <property type="term" value="P:cell wall organization"/>
    <property type="evidence" value="ECO:0007669"/>
    <property type="project" value="UniProtKB-UniRule"/>
</dbReference>
<evidence type="ECO:0000313" key="11">
    <source>
        <dbReference type="Proteomes" id="UP000051677"/>
    </source>
</evidence>
<dbReference type="PANTHER" id="PTHR30582:SF2">
    <property type="entry name" value="L,D-TRANSPEPTIDASE YCIB-RELATED"/>
    <property type="match status" value="1"/>
</dbReference>
<keyword evidence="2" id="KW-0808">Transferase</keyword>
<accession>A0A0Q2QJ06</accession>
<dbReference type="GO" id="GO:0008360">
    <property type="term" value="P:regulation of cell shape"/>
    <property type="evidence" value="ECO:0007669"/>
    <property type="project" value="UniProtKB-UniRule"/>
</dbReference>
<dbReference type="AlphaFoldDB" id="A0A0Q2QJ06"/>
<proteinExistence type="predicted"/>
<dbReference type="InterPro" id="IPR005490">
    <property type="entry name" value="LD_TPept_cat_dom"/>
</dbReference>
<keyword evidence="8" id="KW-0812">Transmembrane</keyword>
<keyword evidence="5" id="KW-0012">Acyltransferase</keyword>
<dbReference type="Pfam" id="PF17964">
    <property type="entry name" value="Big_10"/>
    <property type="match status" value="1"/>
</dbReference>
<dbReference type="GO" id="GO:0018104">
    <property type="term" value="P:peptidoglycan-protein cross-linking"/>
    <property type="evidence" value="ECO:0007669"/>
    <property type="project" value="TreeGrafter"/>
</dbReference>
<feature type="active site" description="Nucleophile" evidence="7">
    <location>
        <position position="371"/>
    </location>
</feature>
<dbReference type="Gene3D" id="2.60.40.3780">
    <property type="match status" value="1"/>
</dbReference>
<dbReference type="Pfam" id="PF03734">
    <property type="entry name" value="YkuD"/>
    <property type="match status" value="1"/>
</dbReference>
<evidence type="ECO:0000256" key="5">
    <source>
        <dbReference type="ARBA" id="ARBA00023315"/>
    </source>
</evidence>
<keyword evidence="3 7" id="KW-0133">Cell shape</keyword>
<feature type="domain" description="L,D-TPase catalytic" evidence="9">
    <location>
        <begin position="260"/>
        <end position="395"/>
    </location>
</feature>
<dbReference type="PROSITE" id="PS52029">
    <property type="entry name" value="LD_TPASE"/>
    <property type="match status" value="1"/>
</dbReference>
<reference evidence="10 11" key="1">
    <citation type="submission" date="2015-10" db="EMBL/GenBank/DDBJ databases">
        <title>Mycobacterium gordonae draft genome assembly.</title>
        <authorList>
            <person name="Ustinova V."/>
            <person name="Smirnova T."/>
            <person name="Blagodatskikh K."/>
            <person name="Varlamov D."/>
            <person name="Larionova E."/>
            <person name="Chernousova L."/>
        </authorList>
    </citation>
    <scope>NUCLEOTIDE SEQUENCE [LARGE SCALE GENOMIC DNA]</scope>
    <source>
        <strain evidence="10 11">CTRI 14-8773</strain>
    </source>
</reference>
<protein>
    <recommendedName>
        <fullName evidence="9">L,D-TPase catalytic domain-containing protein</fullName>
    </recommendedName>
</protein>
<evidence type="ECO:0000313" key="10">
    <source>
        <dbReference type="EMBL" id="KQH79861.1"/>
    </source>
</evidence>
<evidence type="ECO:0000259" key="9">
    <source>
        <dbReference type="PROSITE" id="PS52029"/>
    </source>
</evidence>
<feature type="transmembrane region" description="Helical" evidence="8">
    <location>
        <begin position="20"/>
        <end position="39"/>
    </location>
</feature>
<dbReference type="InterPro" id="IPR038063">
    <property type="entry name" value="Transpep_catalytic_dom"/>
</dbReference>
<evidence type="ECO:0000256" key="8">
    <source>
        <dbReference type="SAM" id="Phobius"/>
    </source>
</evidence>
<dbReference type="SUPFAM" id="SSF141523">
    <property type="entry name" value="L,D-transpeptidase catalytic domain-like"/>
    <property type="match status" value="1"/>
</dbReference>
<name>A0A0Q2QJ06_MYCGO</name>
<keyword evidence="8" id="KW-0472">Membrane</keyword>
<dbReference type="GO" id="GO:0005576">
    <property type="term" value="C:extracellular region"/>
    <property type="evidence" value="ECO:0007669"/>
    <property type="project" value="TreeGrafter"/>
</dbReference>
<keyword evidence="4 7" id="KW-0573">Peptidoglycan synthesis</keyword>
<dbReference type="InterPro" id="IPR050979">
    <property type="entry name" value="LD-transpeptidase"/>
</dbReference>
<dbReference type="UniPathway" id="UPA00219"/>
<dbReference type="Gene3D" id="2.40.440.10">
    <property type="entry name" value="L,D-transpeptidase catalytic domain-like"/>
    <property type="match status" value="1"/>
</dbReference>
<evidence type="ECO:0000256" key="6">
    <source>
        <dbReference type="ARBA" id="ARBA00023316"/>
    </source>
</evidence>
<evidence type="ECO:0000256" key="7">
    <source>
        <dbReference type="PROSITE-ProRule" id="PRU01373"/>
    </source>
</evidence>
<dbReference type="CDD" id="cd13432">
    <property type="entry name" value="LDT_IgD_like_2"/>
    <property type="match status" value="1"/>
</dbReference>
<dbReference type="PANTHER" id="PTHR30582">
    <property type="entry name" value="L,D-TRANSPEPTIDASE"/>
    <property type="match status" value="1"/>
</dbReference>
<comment type="caution">
    <text evidence="10">The sequence shown here is derived from an EMBL/GenBank/DDBJ whole genome shotgun (WGS) entry which is preliminary data.</text>
</comment>
<sequence length="424" mass="45145">MWKNGRRLVSLDRQTRMSRIAVAVISVTVMAVVAAVVIGRSDGRNGALATQSAPRRETPATVTVTPGPNAVNVDPLGAVTVSAANGALTDVQMVNDQDKPIPGAMSPDHLVWKPGVPLGYGRSYTITVVSRGPTGTPASQMSRFTTLTPKNQASVSLTTTSGAVLRDGGSYGIGTVIVAHFDEPITDRAAAQRRLIVTTAPAVEGSWYWVDDQNAHWRPEHYYAAGTKIRVAANIYGAPLGGGLYGQQDQQTSFTIGDAHVSIADDNTKQVNVYDNGVLVRTMPTSMGMGGTQTVAGHTPTFWTPPGVYTVMDKSNPVVMDSSTYGLPVSSHLGYRETINYATRISPDGIYLHQLDSTVWAQGNTDTSHGCLNLNGDNAKWFFGFSQPGDIVEIRNTGGPSLSLQNNGDWSVPWAQWQAGSALA</sequence>
<organism evidence="10 11">
    <name type="scientific">Mycobacterium gordonae</name>
    <dbReference type="NCBI Taxonomy" id="1778"/>
    <lineage>
        <taxon>Bacteria</taxon>
        <taxon>Bacillati</taxon>
        <taxon>Actinomycetota</taxon>
        <taxon>Actinomycetes</taxon>
        <taxon>Mycobacteriales</taxon>
        <taxon>Mycobacteriaceae</taxon>
        <taxon>Mycobacterium</taxon>
    </lineage>
</organism>
<dbReference type="InterPro" id="IPR041280">
    <property type="entry name" value="Big_10"/>
</dbReference>
<dbReference type="GO" id="GO:0016746">
    <property type="term" value="F:acyltransferase activity"/>
    <property type="evidence" value="ECO:0007669"/>
    <property type="project" value="UniProtKB-KW"/>
</dbReference>
<gene>
    <name evidence="10" type="ORF">AO501_24310</name>
</gene>
<evidence type="ECO:0000256" key="3">
    <source>
        <dbReference type="ARBA" id="ARBA00022960"/>
    </source>
</evidence>
<evidence type="ECO:0000256" key="4">
    <source>
        <dbReference type="ARBA" id="ARBA00022984"/>
    </source>
</evidence>
<evidence type="ECO:0000256" key="2">
    <source>
        <dbReference type="ARBA" id="ARBA00022679"/>
    </source>
</evidence>
<evidence type="ECO:0000256" key="1">
    <source>
        <dbReference type="ARBA" id="ARBA00004752"/>
    </source>
</evidence>
<comment type="pathway">
    <text evidence="1 7">Cell wall biogenesis; peptidoglycan biosynthesis.</text>
</comment>
<dbReference type="Gene3D" id="2.60.40.3710">
    <property type="match status" value="1"/>
</dbReference>
<feature type="active site" description="Proton donor/acceptor" evidence="7">
    <location>
        <position position="353"/>
    </location>
</feature>
<dbReference type="EMBL" id="LKTM01000060">
    <property type="protein sequence ID" value="KQH79861.1"/>
    <property type="molecule type" value="Genomic_DNA"/>
</dbReference>